<dbReference type="PRINTS" id="PR01023">
    <property type="entry name" value="NAFLGMOTY"/>
</dbReference>
<evidence type="ECO:0000256" key="10">
    <source>
        <dbReference type="PROSITE-ProRule" id="PRU00473"/>
    </source>
</evidence>
<organism evidence="14 15">
    <name type="scientific">Nannocystis pusilla</name>
    <dbReference type="NCBI Taxonomy" id="889268"/>
    <lineage>
        <taxon>Bacteria</taxon>
        <taxon>Pseudomonadati</taxon>
        <taxon>Myxococcota</taxon>
        <taxon>Polyangia</taxon>
        <taxon>Nannocystales</taxon>
        <taxon>Nannocystaceae</taxon>
        <taxon>Nannocystis</taxon>
    </lineage>
</organism>
<protein>
    <submittedName>
        <fullName evidence="14">OmpA family protein</fullName>
    </submittedName>
</protein>
<keyword evidence="6" id="KW-0406">Ion transport</keyword>
<evidence type="ECO:0000256" key="12">
    <source>
        <dbReference type="SAM" id="SignalP"/>
    </source>
</evidence>
<dbReference type="PRINTS" id="PR01021">
    <property type="entry name" value="OMPADOMAIN"/>
</dbReference>
<dbReference type="PANTHER" id="PTHR30329">
    <property type="entry name" value="STATOR ELEMENT OF FLAGELLAR MOTOR COMPLEX"/>
    <property type="match status" value="1"/>
</dbReference>
<name>A0ABS7U199_9BACT</name>
<sequence length="488" mass="51907">MSKLSLPVAAAVVLSSLSLPAAAQEPEGAKAEGSVSLSPAGASAAGDAKAGKKKREKKARGGDKSGVPWIKRYRPTAMSAEFGIFAGLFFPARDHELYLPPLPGEPNNWQPYKKVAADIGLRAGFYPLSFLGVELEGAIVPTKTENDDKGAVLGGFRGYAIAQLPYRISPFVLIGPGLLGTSGLGGDVDPAIHFGGGVKFYINDYLALRLDVRDNATAQYAIDGGRTHHLEVLLGLSFVLRKKQKQKDDPDSDGDGFKDSVDKCPTVPGVAPDGCPVAVEGDADGDGFLDSVDACPQEPGIAPDGCPEKDRDGDGFVDSKDKCPDEKGIAPDGCPLPDKDKDGIPDRDDKCPAIPETRNNYQDDDGCADEVPRAVTKFTGVIKGIFFDVDKDSIKKSSKSTLDNAVKVLKDFPSVKVEISGHTDSSGDRDHNVDLSKRRADAVKKYLVDKGIDSARITTRGAGPDEPIADNNTKDGKAKNRRIEFKLQ</sequence>
<gene>
    <name evidence="14" type="ORF">K7C98_34220</name>
</gene>
<evidence type="ECO:0000256" key="6">
    <source>
        <dbReference type="ARBA" id="ARBA00023065"/>
    </source>
</evidence>
<keyword evidence="5 12" id="KW-0732">Signal</keyword>
<dbReference type="SUPFAM" id="SSF56925">
    <property type="entry name" value="OMPA-like"/>
    <property type="match status" value="1"/>
</dbReference>
<keyword evidence="3" id="KW-1134">Transmembrane beta strand</keyword>
<dbReference type="InterPro" id="IPR011250">
    <property type="entry name" value="OMP/PagP_B-barrel"/>
</dbReference>
<accession>A0ABS7U199</accession>
<keyword evidence="15" id="KW-1185">Reference proteome</keyword>
<evidence type="ECO:0000313" key="15">
    <source>
        <dbReference type="Proteomes" id="UP001139031"/>
    </source>
</evidence>
<evidence type="ECO:0000256" key="8">
    <source>
        <dbReference type="ARBA" id="ARBA00023136"/>
    </source>
</evidence>
<dbReference type="Pfam" id="PF00691">
    <property type="entry name" value="OmpA"/>
    <property type="match status" value="1"/>
</dbReference>
<feature type="region of interest" description="Disordered" evidence="11">
    <location>
        <begin position="23"/>
        <end position="65"/>
    </location>
</feature>
<dbReference type="CDD" id="cd07185">
    <property type="entry name" value="OmpA_C-like"/>
    <property type="match status" value="1"/>
</dbReference>
<feature type="region of interest" description="Disordered" evidence="11">
    <location>
        <begin position="298"/>
        <end position="350"/>
    </location>
</feature>
<feature type="compositionally biased region" description="Basic and acidic residues" evidence="11">
    <location>
        <begin position="306"/>
        <end position="329"/>
    </location>
</feature>
<evidence type="ECO:0000256" key="5">
    <source>
        <dbReference type="ARBA" id="ARBA00022729"/>
    </source>
</evidence>
<feature type="region of interest" description="Disordered" evidence="11">
    <location>
        <begin position="244"/>
        <end position="272"/>
    </location>
</feature>
<dbReference type="SUPFAM" id="SSF103647">
    <property type="entry name" value="TSP type-3 repeat"/>
    <property type="match status" value="1"/>
</dbReference>
<proteinExistence type="predicted"/>
<feature type="chain" id="PRO_5046818965" evidence="12">
    <location>
        <begin position="24"/>
        <end position="488"/>
    </location>
</feature>
<dbReference type="PANTHER" id="PTHR30329:SF21">
    <property type="entry name" value="LIPOPROTEIN YIAD-RELATED"/>
    <property type="match status" value="1"/>
</dbReference>
<evidence type="ECO:0000256" key="3">
    <source>
        <dbReference type="ARBA" id="ARBA00022452"/>
    </source>
</evidence>
<keyword evidence="7" id="KW-0626">Porin</keyword>
<evidence type="ECO:0000256" key="9">
    <source>
        <dbReference type="ARBA" id="ARBA00023237"/>
    </source>
</evidence>
<keyword evidence="8 10" id="KW-0472">Membrane</keyword>
<evidence type="ECO:0000256" key="2">
    <source>
        <dbReference type="ARBA" id="ARBA00022448"/>
    </source>
</evidence>
<dbReference type="EMBL" id="JAIRAU010000047">
    <property type="protein sequence ID" value="MBZ5714314.1"/>
    <property type="molecule type" value="Genomic_DNA"/>
</dbReference>
<dbReference type="RefSeq" id="WP_224196043.1">
    <property type="nucleotide sequence ID" value="NZ_JAIRAU010000047.1"/>
</dbReference>
<evidence type="ECO:0000259" key="13">
    <source>
        <dbReference type="PROSITE" id="PS51123"/>
    </source>
</evidence>
<evidence type="ECO:0000313" key="14">
    <source>
        <dbReference type="EMBL" id="MBZ5714314.1"/>
    </source>
</evidence>
<comment type="caution">
    <text evidence="14">The sequence shown here is derived from an EMBL/GenBank/DDBJ whole genome shotgun (WGS) entry which is preliminary data.</text>
</comment>
<dbReference type="InterPro" id="IPR028974">
    <property type="entry name" value="TSP_type-3_rpt"/>
</dbReference>
<comment type="subcellular location">
    <subcellularLocation>
        <location evidence="1">Cell outer membrane</location>
        <topology evidence="1">Multi-pass membrane protein</topology>
    </subcellularLocation>
</comment>
<keyword evidence="9" id="KW-0998">Cell outer membrane</keyword>
<dbReference type="InterPro" id="IPR003367">
    <property type="entry name" value="Thrombospondin_3-like_rpt"/>
</dbReference>
<keyword evidence="4" id="KW-0812">Transmembrane</keyword>
<dbReference type="InterPro" id="IPR006665">
    <property type="entry name" value="OmpA-like"/>
</dbReference>
<evidence type="ECO:0000256" key="4">
    <source>
        <dbReference type="ARBA" id="ARBA00022692"/>
    </source>
</evidence>
<evidence type="ECO:0000256" key="1">
    <source>
        <dbReference type="ARBA" id="ARBA00004571"/>
    </source>
</evidence>
<feature type="compositionally biased region" description="Basic and acidic residues" evidence="11">
    <location>
        <begin position="337"/>
        <end position="350"/>
    </location>
</feature>
<dbReference type="Gene3D" id="3.30.1330.60">
    <property type="entry name" value="OmpA-like domain"/>
    <property type="match status" value="1"/>
</dbReference>
<feature type="compositionally biased region" description="Basic and acidic residues" evidence="11">
    <location>
        <begin position="472"/>
        <end position="488"/>
    </location>
</feature>
<dbReference type="Gene3D" id="4.10.1080.10">
    <property type="entry name" value="TSP type-3 repeat"/>
    <property type="match status" value="1"/>
</dbReference>
<dbReference type="SUPFAM" id="SSF103088">
    <property type="entry name" value="OmpA-like"/>
    <property type="match status" value="1"/>
</dbReference>
<evidence type="ECO:0000256" key="11">
    <source>
        <dbReference type="SAM" id="MobiDB-lite"/>
    </source>
</evidence>
<evidence type="ECO:0000256" key="7">
    <source>
        <dbReference type="ARBA" id="ARBA00023114"/>
    </source>
</evidence>
<feature type="region of interest" description="Disordered" evidence="11">
    <location>
        <begin position="456"/>
        <end position="488"/>
    </location>
</feature>
<dbReference type="Pfam" id="PF02412">
    <property type="entry name" value="TSP_3"/>
    <property type="match status" value="4"/>
</dbReference>
<dbReference type="InterPro" id="IPR006664">
    <property type="entry name" value="OMP_bac"/>
</dbReference>
<keyword evidence="2" id="KW-0813">Transport</keyword>
<dbReference type="InterPro" id="IPR050330">
    <property type="entry name" value="Bact_OuterMem_StrucFunc"/>
</dbReference>
<dbReference type="InterPro" id="IPR036737">
    <property type="entry name" value="OmpA-like_sf"/>
</dbReference>
<dbReference type="PROSITE" id="PS51123">
    <property type="entry name" value="OMPA_2"/>
    <property type="match status" value="1"/>
</dbReference>
<reference evidence="14" key="1">
    <citation type="submission" date="2021-08" db="EMBL/GenBank/DDBJ databases">
        <authorList>
            <person name="Stevens D.C."/>
        </authorList>
    </citation>
    <scope>NUCLEOTIDE SEQUENCE</scope>
    <source>
        <strain evidence="14">DSM 53165</strain>
    </source>
</reference>
<dbReference type="Gene3D" id="2.40.160.20">
    <property type="match status" value="1"/>
</dbReference>
<feature type="signal peptide" evidence="12">
    <location>
        <begin position="1"/>
        <end position="23"/>
    </location>
</feature>
<dbReference type="Proteomes" id="UP001139031">
    <property type="component" value="Unassembled WGS sequence"/>
</dbReference>
<feature type="domain" description="OmpA-like" evidence="13">
    <location>
        <begin position="374"/>
        <end position="488"/>
    </location>
</feature>